<dbReference type="InterPro" id="IPR039355">
    <property type="entry name" value="Transcription_factor_GATA"/>
</dbReference>
<dbReference type="InterPro" id="IPR013088">
    <property type="entry name" value="Znf_NHR/GATA"/>
</dbReference>
<dbReference type="Pfam" id="PF00320">
    <property type="entry name" value="GATA"/>
    <property type="match status" value="1"/>
</dbReference>
<dbReference type="GO" id="GO:0005634">
    <property type="term" value="C:nucleus"/>
    <property type="evidence" value="ECO:0007669"/>
    <property type="project" value="UniProtKB-SubCell"/>
</dbReference>
<dbReference type="GO" id="GO:0000122">
    <property type="term" value="P:negative regulation of transcription by RNA polymerase II"/>
    <property type="evidence" value="ECO:0007669"/>
    <property type="project" value="TreeGrafter"/>
</dbReference>
<evidence type="ECO:0000256" key="1">
    <source>
        <dbReference type="ARBA" id="ARBA00004123"/>
    </source>
</evidence>
<keyword evidence="4" id="KW-0862">Zinc</keyword>
<feature type="compositionally biased region" description="Polar residues" evidence="9">
    <location>
        <begin position="624"/>
        <end position="634"/>
    </location>
</feature>
<dbReference type="InterPro" id="IPR013860">
    <property type="entry name" value="AreA_GATA"/>
</dbReference>
<dbReference type="GO" id="GO:0000981">
    <property type="term" value="F:DNA-binding transcription factor activity, RNA polymerase II-specific"/>
    <property type="evidence" value="ECO:0007669"/>
    <property type="project" value="TreeGrafter"/>
</dbReference>
<evidence type="ECO:0000259" key="10">
    <source>
        <dbReference type="PROSITE" id="PS50114"/>
    </source>
</evidence>
<keyword evidence="5" id="KW-0805">Transcription regulation</keyword>
<feature type="region of interest" description="Disordered" evidence="9">
    <location>
        <begin position="463"/>
        <end position="555"/>
    </location>
</feature>
<organism evidence="11 12">
    <name type="scientific">Australozyma saopauloensis</name>
    <dbReference type="NCBI Taxonomy" id="291208"/>
    <lineage>
        <taxon>Eukaryota</taxon>
        <taxon>Fungi</taxon>
        <taxon>Dikarya</taxon>
        <taxon>Ascomycota</taxon>
        <taxon>Saccharomycotina</taxon>
        <taxon>Pichiomycetes</taxon>
        <taxon>Metschnikowiaceae</taxon>
        <taxon>Australozyma</taxon>
    </lineage>
</organism>
<evidence type="ECO:0000313" key="12">
    <source>
        <dbReference type="Proteomes" id="UP001338582"/>
    </source>
</evidence>
<evidence type="ECO:0000256" key="8">
    <source>
        <dbReference type="PROSITE-ProRule" id="PRU00094"/>
    </source>
</evidence>
<reference evidence="11 12" key="1">
    <citation type="submission" date="2023-10" db="EMBL/GenBank/DDBJ databases">
        <title>Draft Genome Sequence of Candida saopaulonensis from a very Premature Infant with Sepsis.</title>
        <authorList>
            <person name="Ning Y."/>
            <person name="Dai R."/>
            <person name="Xiao M."/>
            <person name="Xu Y."/>
            <person name="Yan Q."/>
            <person name="Zhang L."/>
        </authorList>
    </citation>
    <scope>NUCLEOTIDE SEQUENCE [LARGE SCALE GENOMIC DNA]</scope>
    <source>
        <strain evidence="11 12">19XY460</strain>
    </source>
</reference>
<dbReference type="AlphaFoldDB" id="A0AAX4H509"/>
<dbReference type="InterPro" id="IPR000679">
    <property type="entry name" value="Znf_GATA"/>
</dbReference>
<dbReference type="Proteomes" id="UP001338582">
    <property type="component" value="Chromosome 1"/>
</dbReference>
<dbReference type="EMBL" id="CP138894">
    <property type="protein sequence ID" value="WPK23666.1"/>
    <property type="molecule type" value="Genomic_DNA"/>
</dbReference>
<dbReference type="PANTHER" id="PTHR10071">
    <property type="entry name" value="TRANSCRIPTION FACTOR GATA FAMILY MEMBER"/>
    <property type="match status" value="1"/>
</dbReference>
<accession>A0AAX4H509</accession>
<dbReference type="GO" id="GO:0045944">
    <property type="term" value="P:positive regulation of transcription by RNA polymerase II"/>
    <property type="evidence" value="ECO:0007669"/>
    <property type="project" value="TreeGrafter"/>
</dbReference>
<feature type="compositionally biased region" description="Polar residues" evidence="9">
    <location>
        <begin position="229"/>
        <end position="248"/>
    </location>
</feature>
<dbReference type="PROSITE" id="PS50114">
    <property type="entry name" value="GATA_ZN_FINGER_2"/>
    <property type="match status" value="1"/>
</dbReference>
<proteinExistence type="predicted"/>
<feature type="region of interest" description="Disordered" evidence="9">
    <location>
        <begin position="97"/>
        <end position="117"/>
    </location>
</feature>
<dbReference type="Pfam" id="PF08550">
    <property type="entry name" value="GATA_AreA"/>
    <property type="match status" value="1"/>
</dbReference>
<feature type="region of interest" description="Disordered" evidence="9">
    <location>
        <begin position="672"/>
        <end position="712"/>
    </location>
</feature>
<feature type="region of interest" description="Disordered" evidence="9">
    <location>
        <begin position="229"/>
        <end position="262"/>
    </location>
</feature>
<evidence type="ECO:0000256" key="9">
    <source>
        <dbReference type="SAM" id="MobiDB-lite"/>
    </source>
</evidence>
<dbReference type="KEGG" id="asau:88171976"/>
<keyword evidence="2" id="KW-0479">Metal-binding</keyword>
<evidence type="ECO:0000256" key="5">
    <source>
        <dbReference type="ARBA" id="ARBA00023015"/>
    </source>
</evidence>
<keyword evidence="6" id="KW-0804">Transcription</keyword>
<dbReference type="CDD" id="cd00202">
    <property type="entry name" value="ZnF_GATA"/>
    <property type="match status" value="1"/>
</dbReference>
<dbReference type="FunFam" id="3.30.50.10:FF:000007">
    <property type="entry name" value="Nitrogen regulatory AreA, N-terminal"/>
    <property type="match status" value="1"/>
</dbReference>
<dbReference type="PROSITE" id="PS00344">
    <property type="entry name" value="GATA_ZN_FINGER_1"/>
    <property type="match status" value="1"/>
</dbReference>
<feature type="domain" description="GATA-type" evidence="10">
    <location>
        <begin position="548"/>
        <end position="601"/>
    </location>
</feature>
<dbReference type="PRINTS" id="PR00619">
    <property type="entry name" value="GATAZNFINGER"/>
</dbReference>
<name>A0AAX4H509_9ASCO</name>
<feature type="region of interest" description="Disordered" evidence="9">
    <location>
        <begin position="624"/>
        <end position="657"/>
    </location>
</feature>
<dbReference type="PANTHER" id="PTHR10071:SF281">
    <property type="entry name" value="BOX A-BINDING FACTOR-RELATED"/>
    <property type="match status" value="1"/>
</dbReference>
<dbReference type="RefSeq" id="XP_062876052.1">
    <property type="nucleotide sequence ID" value="XM_063019982.1"/>
</dbReference>
<feature type="compositionally biased region" description="Basic residues" evidence="9">
    <location>
        <begin position="494"/>
        <end position="504"/>
    </location>
</feature>
<evidence type="ECO:0000313" key="11">
    <source>
        <dbReference type="EMBL" id="WPK23666.1"/>
    </source>
</evidence>
<protein>
    <recommendedName>
        <fullName evidence="10">GATA-type domain-containing protein</fullName>
    </recommendedName>
</protein>
<feature type="region of interest" description="Disordered" evidence="9">
    <location>
        <begin position="285"/>
        <end position="304"/>
    </location>
</feature>
<keyword evidence="7" id="KW-0539">Nucleus</keyword>
<evidence type="ECO:0000256" key="7">
    <source>
        <dbReference type="ARBA" id="ARBA00023242"/>
    </source>
</evidence>
<dbReference type="GO" id="GO:0008270">
    <property type="term" value="F:zinc ion binding"/>
    <property type="evidence" value="ECO:0007669"/>
    <property type="project" value="UniProtKB-KW"/>
</dbReference>
<evidence type="ECO:0000256" key="6">
    <source>
        <dbReference type="ARBA" id="ARBA00023163"/>
    </source>
</evidence>
<dbReference type="SMART" id="SM00401">
    <property type="entry name" value="ZnF_GATA"/>
    <property type="match status" value="1"/>
</dbReference>
<gene>
    <name evidence="11" type="ORF">PUMCH_000908</name>
</gene>
<keyword evidence="12" id="KW-1185">Reference proteome</keyword>
<dbReference type="SUPFAM" id="SSF57716">
    <property type="entry name" value="Glucocorticoid receptor-like (DNA-binding domain)"/>
    <property type="match status" value="1"/>
</dbReference>
<dbReference type="GO" id="GO:0000978">
    <property type="term" value="F:RNA polymerase II cis-regulatory region sequence-specific DNA binding"/>
    <property type="evidence" value="ECO:0007669"/>
    <property type="project" value="TreeGrafter"/>
</dbReference>
<keyword evidence="3 8" id="KW-0863">Zinc-finger</keyword>
<comment type="subcellular location">
    <subcellularLocation>
        <location evidence="1">Nucleus</location>
    </subcellularLocation>
</comment>
<evidence type="ECO:0000256" key="3">
    <source>
        <dbReference type="ARBA" id="ARBA00022771"/>
    </source>
</evidence>
<feature type="compositionally biased region" description="Polar residues" evidence="9">
    <location>
        <begin position="519"/>
        <end position="555"/>
    </location>
</feature>
<evidence type="ECO:0000256" key="4">
    <source>
        <dbReference type="ARBA" id="ARBA00022833"/>
    </source>
</evidence>
<dbReference type="Gene3D" id="3.30.50.10">
    <property type="entry name" value="Erythroid Transcription Factor GATA-1, subunit A"/>
    <property type="match status" value="1"/>
</dbReference>
<feature type="compositionally biased region" description="Polar residues" evidence="9">
    <location>
        <begin position="285"/>
        <end position="298"/>
    </location>
</feature>
<evidence type="ECO:0000256" key="2">
    <source>
        <dbReference type="ARBA" id="ARBA00022723"/>
    </source>
</evidence>
<dbReference type="GeneID" id="88171976"/>
<sequence length="740" mass="80007">MDTNDYSAKLLWLMYRNARNLLPYRARMENLTWRMMSVKKNKNARNLRRLVSSKVDLSSFITSPILEQIGAVDSPQTNVSAEEFDYVAHIRRMSRDVKGLPKTQPQPLNRKRPASSLPFLLATNVPQSRTASAASRPSISGATPIGAHLNLSAALKDSTVPSHLYGQGHTPNQMQGQLQSHDHGFAFLLDPLAFEGPNQNFSTDGKYGLLNDHTLQAYAESLTNSVNLREMPSTNSSHSGEKPSQQFPTAPFDGSHSHGQANMRFSASAGAPSHFEQNLAMSAKNNSSTNLHRQSVNTRGHHGLGAPSIHTPTSLLPPQNNAGQILLLPGGLLARGTPSLLYDPSYFPYPVAPSAILLGSLARQDHSLVNVANHFTDLRLQTPYDYDDLASVVSVSNLGFPTGSYDQYGQNSINMSLIDPGSASVPDTDPSMFFEAQGRHSLFAPSQNNHQYPQAASLGTSWAESYFDDTPPPGSVPTSVSGLTPVTGKQSMLPKKKTKKIKTKKTTESSLSKSAGLNGLQSGPGSNSRAGSSTTVTPANASAQAAPTNSNTQCANCHTKTTPLWRRNPQGEPLCNACGLFLKLHGTVRPLSLKTDVIKKRQRGQGQSISRKGSLLSVATAAMTNSRQQASQNKALGARDGDDFNPTPVNKGASKANTTSILRSKLISKVAAETSKTPKTLKSAGRNEPQPNGTPDDASAFMNELTKDGDWQHIPQKDILMDETEHEESKNQWDWLSMTL</sequence>